<dbReference type="EMBL" id="JF937090">
    <property type="protein sequence ID" value="AEK08182.1"/>
    <property type="molecule type" value="Genomic_DNA"/>
</dbReference>
<name>G1D083_9CAUD</name>
<accession>G1D083</accession>
<dbReference type="GeneID" id="40233032"/>
<dbReference type="Proteomes" id="UP000008404">
    <property type="component" value="Segment"/>
</dbReference>
<keyword evidence="2" id="KW-1185">Reference proteome</keyword>
<organism evidence="1 2">
    <name type="scientific">Mycobacterium phage Baka</name>
    <dbReference type="NCBI Taxonomy" id="2902882"/>
    <lineage>
        <taxon>Viruses</taxon>
        <taxon>Duplodnaviria</taxon>
        <taxon>Heunggongvirae</taxon>
        <taxon>Uroviricota</taxon>
        <taxon>Caudoviricetes</taxon>
        <taxon>Omegavirus</taxon>
        <taxon>Omegavirus baka</taxon>
    </lineage>
</organism>
<gene>
    <name evidence="1" type="primary">125</name>
    <name evidence="1" type="ORF">PBI_BAKA_125</name>
</gene>
<proteinExistence type="predicted"/>
<reference evidence="1 2" key="1">
    <citation type="journal article" date="2012" name="J. Virol.">
        <title>Complete Genome Sequences of 138 Mycobacteriophages.</title>
        <authorList>
            <consortium name="the Science Education Alliance Phage Hunters Advancing Genomics and Evolutionary Science Program"/>
            <consortium name="the KwaZulu-Natal Research Institute for Tuberculosis and HIV Mycobacterial Genetics Course Students"/>
            <consortium name="the Phage Hunters Integrating Research and Education Program"/>
            <person name="Hatfull G.F."/>
        </authorList>
    </citation>
    <scope>NUCLEOTIDE SEQUENCE [LARGE SCALE GENOMIC DNA]</scope>
    <source>
        <strain evidence="1">Baka</strain>
    </source>
</reference>
<dbReference type="RefSeq" id="YP_009636296.1">
    <property type="nucleotide sequence ID" value="NC_042316.1"/>
</dbReference>
<evidence type="ECO:0000313" key="2">
    <source>
        <dbReference type="Proteomes" id="UP000008404"/>
    </source>
</evidence>
<evidence type="ECO:0000313" key="1">
    <source>
        <dbReference type="EMBL" id="AEK08182.1"/>
    </source>
</evidence>
<sequence length="92" mass="10148">MSTETVSIAELEEVLSDEIPCGGIRWPTPRDCPNQATAMLVCRHALACLGHKSDMKCFSCYSTWLRAALDDGRRVRCGCGWSAHATEVYTPL</sequence>
<protein>
    <submittedName>
        <fullName evidence="1">Uncharacterized protein</fullName>
    </submittedName>
</protein>
<dbReference type="KEGG" id="vg:40233032"/>